<dbReference type="PANTHER" id="PTHR22916:SF3">
    <property type="entry name" value="UDP-GLCNAC:BETAGAL BETA-1,3-N-ACETYLGLUCOSAMINYLTRANSFERASE-LIKE PROTEIN 1"/>
    <property type="match status" value="1"/>
</dbReference>
<keyword evidence="3" id="KW-1185">Reference proteome</keyword>
<evidence type="ECO:0000313" key="3">
    <source>
        <dbReference type="Proteomes" id="UP000078224"/>
    </source>
</evidence>
<dbReference type="AlphaFoldDB" id="A0A1B7JXR0"/>
<dbReference type="PATRIC" id="fig|1354272.4.peg.1556"/>
<name>A0A1B7JXR0_9GAMM</name>
<protein>
    <recommendedName>
        <fullName evidence="1">Glycosyltransferase 2-like domain-containing protein</fullName>
    </recommendedName>
</protein>
<proteinExistence type="predicted"/>
<dbReference type="InterPro" id="IPR029044">
    <property type="entry name" value="Nucleotide-diphossugar_trans"/>
</dbReference>
<dbReference type="Gene3D" id="3.90.550.10">
    <property type="entry name" value="Spore Coat Polysaccharide Biosynthesis Protein SpsA, Chain A"/>
    <property type="match status" value="1"/>
</dbReference>
<comment type="caution">
    <text evidence="2">The sequence shown here is derived from an EMBL/GenBank/DDBJ whole genome shotgun (WGS) entry which is preliminary data.</text>
</comment>
<dbReference type="RefSeq" id="WP_068908269.1">
    <property type="nucleotide sequence ID" value="NZ_LXEW01000022.1"/>
</dbReference>
<dbReference type="Proteomes" id="UP000078224">
    <property type="component" value="Unassembled WGS sequence"/>
</dbReference>
<sequence length="320" mass="37166">MNNTLPLISVVMPTYNVAPWIKKSIDSILKQTYPNIELIIIDDCSTDNTYNIIKKLAKNNPKIIHQQNSKNLKICQTLNKGIKLSKGNYIARIDGDDIADLERIQKQYDLLVTKNLDLVGCQMIGIDENDNKLSYSNLPCGSKLIDKTKLLRTPITHIWLCKKDIYIKLNYYREIPYAEDYDFILRALDNGFKCDNHPEALMYIRHRLGNTASTFSLKQRKTHAYVVKLAKERILNKNNIDSFSEKKLASYINYWNITNLLHKYSSQQLNSAYKSNSKIIKSVHILLCLATSIYNTKYLIDRFKYDLERKKLSDIKNSIK</sequence>
<dbReference type="PANTHER" id="PTHR22916">
    <property type="entry name" value="GLYCOSYLTRANSFERASE"/>
    <property type="match status" value="1"/>
</dbReference>
<evidence type="ECO:0000259" key="1">
    <source>
        <dbReference type="Pfam" id="PF00535"/>
    </source>
</evidence>
<feature type="domain" description="Glycosyltransferase 2-like" evidence="1">
    <location>
        <begin position="9"/>
        <end position="160"/>
    </location>
</feature>
<gene>
    <name evidence="2" type="ORF">M998_1532</name>
</gene>
<dbReference type="CDD" id="cd00761">
    <property type="entry name" value="Glyco_tranf_GTA_type"/>
    <property type="match status" value="1"/>
</dbReference>
<dbReference type="GO" id="GO:0016758">
    <property type="term" value="F:hexosyltransferase activity"/>
    <property type="evidence" value="ECO:0007669"/>
    <property type="project" value="UniProtKB-ARBA"/>
</dbReference>
<evidence type="ECO:0000313" key="2">
    <source>
        <dbReference type="EMBL" id="OAT52670.1"/>
    </source>
</evidence>
<organism evidence="2 3">
    <name type="scientific">Providencia heimbachae ATCC 35613</name>
    <dbReference type="NCBI Taxonomy" id="1354272"/>
    <lineage>
        <taxon>Bacteria</taxon>
        <taxon>Pseudomonadati</taxon>
        <taxon>Pseudomonadota</taxon>
        <taxon>Gammaproteobacteria</taxon>
        <taxon>Enterobacterales</taxon>
        <taxon>Morganellaceae</taxon>
        <taxon>Providencia</taxon>
    </lineage>
</organism>
<dbReference type="InterPro" id="IPR001173">
    <property type="entry name" value="Glyco_trans_2-like"/>
</dbReference>
<accession>A0A1B7JXR0</accession>
<dbReference type="Pfam" id="PF00535">
    <property type="entry name" value="Glycos_transf_2"/>
    <property type="match status" value="1"/>
</dbReference>
<dbReference type="EMBL" id="LXEW01000022">
    <property type="protein sequence ID" value="OAT52670.1"/>
    <property type="molecule type" value="Genomic_DNA"/>
</dbReference>
<dbReference type="OrthoDB" id="9801954at2"/>
<reference evidence="2 3" key="1">
    <citation type="submission" date="2016-04" db="EMBL/GenBank/DDBJ databases">
        <title>ATOL: Assembling a taxonomically balanced genome-scale reconstruction of the evolutionary history of the Enterobacteriaceae.</title>
        <authorList>
            <person name="Plunkett G.III."/>
            <person name="Neeno-Eckwall E.C."/>
            <person name="Glasner J.D."/>
            <person name="Perna N.T."/>
        </authorList>
    </citation>
    <scope>NUCLEOTIDE SEQUENCE [LARGE SCALE GENOMIC DNA]</scope>
    <source>
        <strain evidence="2 3">ATCC 35613</strain>
    </source>
</reference>
<dbReference type="SUPFAM" id="SSF53448">
    <property type="entry name" value="Nucleotide-diphospho-sugar transferases"/>
    <property type="match status" value="1"/>
</dbReference>